<dbReference type="Proteomes" id="UP001570511">
    <property type="component" value="Unassembled WGS sequence"/>
</dbReference>
<evidence type="ECO:0000256" key="2">
    <source>
        <dbReference type="ARBA" id="ARBA00023163"/>
    </source>
</evidence>
<evidence type="ECO:0000313" key="5">
    <source>
        <dbReference type="EMBL" id="MFA1610811.1"/>
    </source>
</evidence>
<dbReference type="Pfam" id="PF04967">
    <property type="entry name" value="HTH_10"/>
    <property type="match status" value="1"/>
</dbReference>
<evidence type="ECO:0000259" key="4">
    <source>
        <dbReference type="Pfam" id="PF24278"/>
    </source>
</evidence>
<protein>
    <submittedName>
        <fullName evidence="5">Helix-turn-helix domain-containing protein</fullName>
    </submittedName>
</protein>
<dbReference type="AlphaFoldDB" id="A0ABD5MFK5"/>
<evidence type="ECO:0000256" key="1">
    <source>
        <dbReference type="ARBA" id="ARBA00023015"/>
    </source>
</evidence>
<name>A0ABD5MFK5_9EURY</name>
<dbReference type="Gene3D" id="1.10.10.10">
    <property type="entry name" value="Winged helix-like DNA-binding domain superfamily/Winged helix DNA-binding domain"/>
    <property type="match status" value="1"/>
</dbReference>
<organism evidence="5 6">
    <name type="scientific">Halobellus rubicundus</name>
    <dbReference type="NCBI Taxonomy" id="2996466"/>
    <lineage>
        <taxon>Archaea</taxon>
        <taxon>Methanobacteriati</taxon>
        <taxon>Methanobacteriota</taxon>
        <taxon>Stenosarchaea group</taxon>
        <taxon>Halobacteria</taxon>
        <taxon>Halobacteriales</taxon>
        <taxon>Haloferacaceae</taxon>
        <taxon>Halobellus</taxon>
    </lineage>
</organism>
<keyword evidence="1" id="KW-0805">Transcription regulation</keyword>
<dbReference type="EMBL" id="JBGNYA010000001">
    <property type="protein sequence ID" value="MFA1610811.1"/>
    <property type="molecule type" value="Genomic_DNA"/>
</dbReference>
<proteinExistence type="predicted"/>
<feature type="domain" description="HVO-0513-like N-terminal" evidence="4">
    <location>
        <begin position="34"/>
        <end position="150"/>
    </location>
</feature>
<reference evidence="5 6" key="1">
    <citation type="submission" date="2024-08" db="EMBL/GenBank/DDBJ databases">
        <title>Halobellus sp. MBLA0158 whole genome sequence.</title>
        <authorList>
            <person name="Hwang C.Y."/>
            <person name="Cho E.-S."/>
            <person name="Seo M.-J."/>
        </authorList>
    </citation>
    <scope>NUCLEOTIDE SEQUENCE [LARGE SCALE GENOMIC DNA]</scope>
    <source>
        <strain evidence="5 6">MBLA0158</strain>
    </source>
</reference>
<comment type="caution">
    <text evidence="5">The sequence shown here is derived from an EMBL/GenBank/DDBJ whole genome shotgun (WGS) entry which is preliminary data.</text>
</comment>
<dbReference type="InterPro" id="IPR036388">
    <property type="entry name" value="WH-like_DNA-bd_sf"/>
</dbReference>
<dbReference type="PANTHER" id="PTHR34236:SF1">
    <property type="entry name" value="DIMETHYL SULFOXIDE REDUCTASE TRANSCRIPTIONAL ACTIVATOR"/>
    <property type="match status" value="1"/>
</dbReference>
<gene>
    <name evidence="5" type="ORF">OS889_07340</name>
</gene>
<keyword evidence="6" id="KW-1185">Reference proteome</keyword>
<dbReference type="RefSeq" id="WP_372388601.1">
    <property type="nucleotide sequence ID" value="NZ_JBGNYA010000001.1"/>
</dbReference>
<accession>A0ABD5MFK5</accession>
<evidence type="ECO:0000313" key="6">
    <source>
        <dbReference type="Proteomes" id="UP001570511"/>
    </source>
</evidence>
<evidence type="ECO:0000259" key="3">
    <source>
        <dbReference type="Pfam" id="PF04967"/>
    </source>
</evidence>
<keyword evidence="2" id="KW-0804">Transcription</keyword>
<dbReference type="InterPro" id="IPR056493">
    <property type="entry name" value="HVO_0513_N"/>
</dbReference>
<dbReference type="PANTHER" id="PTHR34236">
    <property type="entry name" value="DIMETHYL SULFOXIDE REDUCTASE TRANSCRIPTIONAL ACTIVATOR"/>
    <property type="match status" value="1"/>
</dbReference>
<dbReference type="Pfam" id="PF24278">
    <property type="entry name" value="HVO_0513_N"/>
    <property type="match status" value="1"/>
</dbReference>
<feature type="domain" description="HTH bat-type" evidence="3">
    <location>
        <begin position="162"/>
        <end position="213"/>
    </location>
</feature>
<dbReference type="InterPro" id="IPR007050">
    <property type="entry name" value="HTH_bacterioopsin"/>
</dbReference>
<sequence>MKHIRITVRPDLDRAPEFLRYLLEATAVDEARAMDWNRGESARSTHLYAIDGDGATFVELARETPGVEAVERAATDTGVTYALITLRDAAVPIFGGSATAIDRAGLVVRRPLVYREGRIHGHIVGDPATLQSAIDGLPAAVTVQIDAIREFPSAEVDPSTTLSDRQREALQVAVELGYYDTPREATHADVAAELGCAPNTASEHLQKGEAKLVRAGLASFTSSL</sequence>